<name>A0A813K2N3_POLGL</name>
<dbReference type="Gene3D" id="3.90.180.10">
    <property type="entry name" value="Medium-chain alcohol dehydrogenases, catalytic domain"/>
    <property type="match status" value="1"/>
</dbReference>
<sequence length="236" mass="24378">MANGAAAEYIAVACDSFGLAPKGLSLGEAAVLPLVALTGLQSFRWVGGEAFLARKTVLVLGGSGGTGHTGLQLAKAFGAARVITTVSAGNMAFVKEFGADEAIDYHADKWYEFLAPGSVDVVYDTVCQDGTGDLAYRVLKDGGRFVTLLPGALASATTAAARPSIKQTFCGLNQTATADLDVLRGFVDSKLLRGFISETYDLDGVRSALNQSIAGHVVGKLAISVAASEEGHITFV</sequence>
<dbReference type="AlphaFoldDB" id="A0A813K2N3"/>
<evidence type="ECO:0000313" key="2">
    <source>
        <dbReference type="EMBL" id="CAE8688728.1"/>
    </source>
</evidence>
<evidence type="ECO:0000259" key="1">
    <source>
        <dbReference type="Pfam" id="PF00107"/>
    </source>
</evidence>
<gene>
    <name evidence="2" type="ORF">PGLA2088_LOCUS26088</name>
</gene>
<dbReference type="EMBL" id="CAJNNW010026952">
    <property type="protein sequence ID" value="CAE8688728.1"/>
    <property type="molecule type" value="Genomic_DNA"/>
</dbReference>
<accession>A0A813K2N3</accession>
<evidence type="ECO:0000313" key="3">
    <source>
        <dbReference type="Proteomes" id="UP000626109"/>
    </source>
</evidence>
<dbReference type="PANTHER" id="PTHR44013:SF1">
    <property type="entry name" value="ZINC-TYPE ALCOHOL DEHYDROGENASE-LIKE PROTEIN C16A3.02C"/>
    <property type="match status" value="1"/>
</dbReference>
<comment type="caution">
    <text evidence="2">The sequence shown here is derived from an EMBL/GenBank/DDBJ whole genome shotgun (WGS) entry which is preliminary data.</text>
</comment>
<dbReference type="SUPFAM" id="SSF51735">
    <property type="entry name" value="NAD(P)-binding Rossmann-fold domains"/>
    <property type="match status" value="1"/>
</dbReference>
<dbReference type="InterPro" id="IPR052733">
    <property type="entry name" value="Chloroplast_QOR"/>
</dbReference>
<organism evidence="2 3">
    <name type="scientific">Polarella glacialis</name>
    <name type="common">Dinoflagellate</name>
    <dbReference type="NCBI Taxonomy" id="89957"/>
    <lineage>
        <taxon>Eukaryota</taxon>
        <taxon>Sar</taxon>
        <taxon>Alveolata</taxon>
        <taxon>Dinophyceae</taxon>
        <taxon>Suessiales</taxon>
        <taxon>Suessiaceae</taxon>
        <taxon>Polarella</taxon>
    </lineage>
</organism>
<feature type="domain" description="Alcohol dehydrogenase-like C-terminal" evidence="1">
    <location>
        <begin position="65"/>
        <end position="148"/>
    </location>
</feature>
<dbReference type="Proteomes" id="UP000626109">
    <property type="component" value="Unassembled WGS sequence"/>
</dbReference>
<dbReference type="Gene3D" id="3.40.50.720">
    <property type="entry name" value="NAD(P)-binding Rossmann-like Domain"/>
    <property type="match status" value="1"/>
</dbReference>
<dbReference type="InterPro" id="IPR036291">
    <property type="entry name" value="NAD(P)-bd_dom_sf"/>
</dbReference>
<protein>
    <recommendedName>
        <fullName evidence="1">Alcohol dehydrogenase-like C-terminal domain-containing protein</fullName>
    </recommendedName>
</protein>
<dbReference type="InterPro" id="IPR013149">
    <property type="entry name" value="ADH-like_C"/>
</dbReference>
<dbReference type="Pfam" id="PF00107">
    <property type="entry name" value="ADH_zinc_N"/>
    <property type="match status" value="1"/>
</dbReference>
<reference evidence="2" key="1">
    <citation type="submission" date="2021-02" db="EMBL/GenBank/DDBJ databases">
        <authorList>
            <person name="Dougan E. K."/>
            <person name="Rhodes N."/>
            <person name="Thang M."/>
            <person name="Chan C."/>
        </authorList>
    </citation>
    <scope>NUCLEOTIDE SEQUENCE</scope>
</reference>
<proteinExistence type="predicted"/>
<dbReference type="PANTHER" id="PTHR44013">
    <property type="entry name" value="ZINC-TYPE ALCOHOL DEHYDROGENASE-LIKE PROTEIN C16A3.02C"/>
    <property type="match status" value="1"/>
</dbReference>